<accession>A0A1H3STM7</accession>
<dbReference type="STRING" id="381665.SAMN05216554_3663"/>
<gene>
    <name evidence="1" type="ORF">SAMN05216554_3663</name>
</gene>
<dbReference type="PANTHER" id="PTHR30032">
    <property type="entry name" value="N-ACETYLMURAMOYL-L-ALANINE AMIDASE-RELATED"/>
    <property type="match status" value="1"/>
</dbReference>
<reference evidence="1 2" key="1">
    <citation type="submission" date="2016-10" db="EMBL/GenBank/DDBJ databases">
        <authorList>
            <person name="de Groot N.N."/>
        </authorList>
    </citation>
    <scope>NUCLEOTIDE SEQUENCE [LARGE SCALE GENOMIC DNA]</scope>
    <source>
        <strain evidence="1 2">CGMCC 4.3491</strain>
    </source>
</reference>
<keyword evidence="2" id="KW-1185">Reference proteome</keyword>
<proteinExistence type="predicted"/>
<evidence type="ECO:0000313" key="2">
    <source>
        <dbReference type="Proteomes" id="UP000198891"/>
    </source>
</evidence>
<dbReference type="EMBL" id="FNPZ01000004">
    <property type="protein sequence ID" value="SDZ41028.1"/>
    <property type="molecule type" value="Genomic_DNA"/>
</dbReference>
<name>A0A1H3STM7_9MICO</name>
<dbReference type="AlphaFoldDB" id="A0A1H3STM7"/>
<dbReference type="Gene3D" id="3.40.50.12090">
    <property type="match status" value="2"/>
</dbReference>
<dbReference type="Pfam" id="PF04122">
    <property type="entry name" value="CW_binding_2"/>
    <property type="match status" value="3"/>
</dbReference>
<dbReference type="PANTHER" id="PTHR30032:SF4">
    <property type="entry name" value="AMIDASE ENHANCER"/>
    <property type="match status" value="1"/>
</dbReference>
<evidence type="ECO:0000313" key="1">
    <source>
        <dbReference type="EMBL" id="SDZ41028.1"/>
    </source>
</evidence>
<protein>
    <submittedName>
        <fullName evidence="1">Putative cell wall binding repeat 2</fullName>
    </submittedName>
</protein>
<dbReference type="InterPro" id="IPR051922">
    <property type="entry name" value="Bact_Sporulation_Assoc"/>
</dbReference>
<organism evidence="1 2">
    <name type="scientific">Herbiconiux ginsengi</name>
    <dbReference type="NCBI Taxonomy" id="381665"/>
    <lineage>
        <taxon>Bacteria</taxon>
        <taxon>Bacillati</taxon>
        <taxon>Actinomycetota</taxon>
        <taxon>Actinomycetes</taxon>
        <taxon>Micrococcales</taxon>
        <taxon>Microbacteriaceae</taxon>
        <taxon>Herbiconiux</taxon>
    </lineage>
</organism>
<dbReference type="InterPro" id="IPR007253">
    <property type="entry name" value="Cell_wall-bd_2"/>
</dbReference>
<dbReference type="Proteomes" id="UP000198891">
    <property type="component" value="Unassembled WGS sequence"/>
</dbReference>
<sequence length="335" mass="34253">MVMALLIAPTAAAAAPTEEVRVKICRDTETTPPTVERIGGADRYEVAVHASQKSHPAGSNLVFLASGTGFADALSASAAAGVKDAPVLLVPKDTVPKVVLDEIVRLAPSEIIILGGTASISAALERSLQFLPGTVSRFGGADRYEVAAQVARWAFTASDVIYVASGEKFPDALSAGAAAGDWGVPVLLTTKDGVPDATLDVIREDTALEDIVVVGGPATVSDSVVNELSAFAAVTRFDGADRYGVSAATSEHAFCASLPTVYVASGEVFPDALSGSAAAIAAGSPVLLVTRDSIPATVATELKRLDPMRIEVLGGPNTISQGVMDALHAYLRGLG</sequence>